<evidence type="ECO:0000313" key="2">
    <source>
        <dbReference type="EMBL" id="CAD8739339.1"/>
    </source>
</evidence>
<dbReference type="InterPro" id="IPR036222">
    <property type="entry name" value="CAP_N_sf"/>
</dbReference>
<dbReference type="Gene3D" id="1.25.40.330">
    <property type="entry name" value="Adenylate cyclase-associated CAP, N-terminal domain"/>
    <property type="match status" value="2"/>
</dbReference>
<sequence length="443" mass="47720">MAFYQGMVQGGGYQTYVAGMAVPNMQYAMQTPPHGHQPSTPAKMGYMSPAQCSVPSAIECWRWGLPQGAVIVNAKPKLQAALVDYDKMINTELKAFTDACKKLGGAVQTQGGAVGELFAAQRSMLERALKMQKPTMEAIGKLAEGETQAAMHKVEAACEAAAEAPATLRPHTRMVAGAMSAMGWVMVEEPGGYVKDSLNAIPVYGRQVRDVEGEEHSRLVQALTDLIKALRALVEHHFAKGLIKAGGGLLDNEKYSYPAKELVQSYRLLMTNNLQPFLRSARTLTPPPGSVPLLSNPLERLAALCDALFLAQSTMIDTQVTRLRPPSEEALGRILEPTTDILNDIEELEEQENEAAGPFQLHVQLVASGLGAVAWVSVASPPLYVTEILNSVPTLGEKVSTLGEKHAEFASLYKDLLRGLLAYVKEHHASGVHWNPAGEGAAS</sequence>
<organism evidence="2">
    <name type="scientific">Hemiselmis andersenii</name>
    <name type="common">Cryptophyte alga</name>
    <dbReference type="NCBI Taxonomy" id="464988"/>
    <lineage>
        <taxon>Eukaryota</taxon>
        <taxon>Cryptophyceae</taxon>
        <taxon>Cryptomonadales</taxon>
        <taxon>Hemiselmidaceae</taxon>
        <taxon>Hemiselmis</taxon>
    </lineage>
</organism>
<proteinExistence type="predicted"/>
<dbReference type="AlphaFoldDB" id="A0A7S0TLT1"/>
<dbReference type="InterPro" id="IPR053950">
    <property type="entry name" value="CAP_N"/>
</dbReference>
<dbReference type="GO" id="GO:0005737">
    <property type="term" value="C:cytoplasm"/>
    <property type="evidence" value="ECO:0007669"/>
    <property type="project" value="TreeGrafter"/>
</dbReference>
<dbReference type="EMBL" id="HBFK01009703">
    <property type="protein sequence ID" value="CAD8739339.1"/>
    <property type="molecule type" value="Transcribed_RNA"/>
</dbReference>
<dbReference type="PANTHER" id="PTHR10652:SF0">
    <property type="entry name" value="ADENYLYL CYCLASE-ASSOCIATED PROTEIN"/>
    <property type="match status" value="1"/>
</dbReference>
<dbReference type="InterPro" id="IPR001837">
    <property type="entry name" value="Adenylate_cyclase-assoc_CAP"/>
</dbReference>
<gene>
    <name evidence="2" type="ORF">HAND1043_LOCUS5831</name>
</gene>
<evidence type="ECO:0000259" key="1">
    <source>
        <dbReference type="Pfam" id="PF21938"/>
    </source>
</evidence>
<protein>
    <recommendedName>
        <fullName evidence="1">CAP N-terminal domain-containing protein</fullName>
    </recommendedName>
</protein>
<feature type="domain" description="CAP N-terminal" evidence="1">
    <location>
        <begin position="298"/>
        <end position="432"/>
    </location>
</feature>
<dbReference type="GO" id="GO:0008179">
    <property type="term" value="F:adenylate cyclase binding"/>
    <property type="evidence" value="ECO:0007669"/>
    <property type="project" value="TreeGrafter"/>
</dbReference>
<dbReference type="GO" id="GO:0019933">
    <property type="term" value="P:cAMP-mediated signaling"/>
    <property type="evidence" value="ECO:0007669"/>
    <property type="project" value="TreeGrafter"/>
</dbReference>
<dbReference type="GO" id="GO:0007015">
    <property type="term" value="P:actin filament organization"/>
    <property type="evidence" value="ECO:0007669"/>
    <property type="project" value="TreeGrafter"/>
</dbReference>
<dbReference type="GO" id="GO:0003779">
    <property type="term" value="F:actin binding"/>
    <property type="evidence" value="ECO:0007669"/>
    <property type="project" value="InterPro"/>
</dbReference>
<dbReference type="SUPFAM" id="SSF101278">
    <property type="entry name" value="N-terminal domain of adenylylcyclase associated protein, CAP"/>
    <property type="match status" value="2"/>
</dbReference>
<reference evidence="2" key="1">
    <citation type="submission" date="2021-01" db="EMBL/GenBank/DDBJ databases">
        <authorList>
            <person name="Corre E."/>
            <person name="Pelletier E."/>
            <person name="Niang G."/>
            <person name="Scheremetjew M."/>
            <person name="Finn R."/>
            <person name="Kale V."/>
            <person name="Holt S."/>
            <person name="Cochrane G."/>
            <person name="Meng A."/>
            <person name="Brown T."/>
            <person name="Cohen L."/>
        </authorList>
    </citation>
    <scope>NUCLEOTIDE SEQUENCE</scope>
    <source>
        <strain evidence="2">CCMP441</strain>
    </source>
</reference>
<dbReference type="PANTHER" id="PTHR10652">
    <property type="entry name" value="ADENYLYL CYCLASE-ASSOCIATED PROTEIN"/>
    <property type="match status" value="1"/>
</dbReference>
<feature type="domain" description="CAP N-terminal" evidence="1">
    <location>
        <begin position="85"/>
        <end position="242"/>
    </location>
</feature>
<name>A0A7S0TLT1_HEMAN</name>
<accession>A0A7S0TLT1</accession>
<dbReference type="Pfam" id="PF21938">
    <property type="entry name" value="CAP_N"/>
    <property type="match status" value="2"/>
</dbReference>